<reference evidence="2 3" key="1">
    <citation type="submission" date="2015-10" db="EMBL/GenBank/DDBJ databases">
        <title>Butyribacter intestini gen. nov., sp. nov., a butyric acid-producing bacterium of the family Lachnospiraceae isolated from the human faeces.</title>
        <authorList>
            <person name="Zou Y."/>
            <person name="Xue W."/>
            <person name="Luo G."/>
            <person name="Lv M."/>
        </authorList>
    </citation>
    <scope>NUCLEOTIDE SEQUENCE [LARGE SCALE GENOMIC DNA]</scope>
    <source>
        <strain evidence="2 3">TF01-11</strain>
    </source>
</reference>
<accession>A0AAW3JTY8</accession>
<dbReference type="Proteomes" id="UP000050833">
    <property type="component" value="Unassembled WGS sequence"/>
</dbReference>
<evidence type="ECO:0000313" key="2">
    <source>
        <dbReference type="EMBL" id="KQC86363.1"/>
    </source>
</evidence>
<feature type="transmembrane region" description="Helical" evidence="1">
    <location>
        <begin position="40"/>
        <end position="63"/>
    </location>
</feature>
<organism evidence="2 3">
    <name type="scientific">Butyribacter intestini</name>
    <dbReference type="NCBI Taxonomy" id="1703332"/>
    <lineage>
        <taxon>Bacteria</taxon>
        <taxon>Bacillati</taxon>
        <taxon>Bacillota</taxon>
        <taxon>Clostridia</taxon>
        <taxon>Lachnospirales</taxon>
        <taxon>Lachnospiraceae</taxon>
        <taxon>Butyribacter</taxon>
    </lineage>
</organism>
<protein>
    <submittedName>
        <fullName evidence="2">Uncharacterized protein</fullName>
    </submittedName>
</protein>
<gene>
    <name evidence="2" type="ORF">APZ18_04015</name>
</gene>
<keyword evidence="1" id="KW-1133">Transmembrane helix</keyword>
<dbReference type="EMBL" id="LLKB01000001">
    <property type="protein sequence ID" value="KQC86363.1"/>
    <property type="molecule type" value="Genomic_DNA"/>
</dbReference>
<sequence length="141" mass="16891">MVNEDKVRIMTAMAREEKKYGSEITENMQFFKKDYVRSHVLAVLWSYTIAYLLLFFLIIFYNINYILLNFVVIDYLTVGMVMLFSYALLFFLCVLISRIHYLEKYENEHRILEEYYDNVLKLKKIYAEDGKETEDVNTAGN</sequence>
<dbReference type="AlphaFoldDB" id="A0AAW3JTY8"/>
<keyword evidence="1" id="KW-0472">Membrane</keyword>
<evidence type="ECO:0000256" key="1">
    <source>
        <dbReference type="SAM" id="Phobius"/>
    </source>
</evidence>
<dbReference type="RefSeq" id="WP_055941791.1">
    <property type="nucleotide sequence ID" value="NZ_DBGDCA010000435.1"/>
</dbReference>
<feature type="transmembrane region" description="Helical" evidence="1">
    <location>
        <begin position="75"/>
        <end position="96"/>
    </location>
</feature>
<name>A0AAW3JTY8_9FIRM</name>
<comment type="caution">
    <text evidence="2">The sequence shown here is derived from an EMBL/GenBank/DDBJ whole genome shotgun (WGS) entry which is preliminary data.</text>
</comment>
<proteinExistence type="predicted"/>
<keyword evidence="1" id="KW-0812">Transmembrane</keyword>
<evidence type="ECO:0000313" key="3">
    <source>
        <dbReference type="Proteomes" id="UP000050833"/>
    </source>
</evidence>
<keyword evidence="3" id="KW-1185">Reference proteome</keyword>